<gene>
    <name evidence="3" type="ORF">RM698_14720</name>
</gene>
<keyword evidence="4" id="KW-1185">Reference proteome</keyword>
<dbReference type="InterPro" id="IPR036890">
    <property type="entry name" value="HATPase_C_sf"/>
</dbReference>
<dbReference type="RefSeq" id="WP_010267036.1">
    <property type="nucleotide sequence ID" value="NZ_JAVRET010000029.1"/>
</dbReference>
<accession>A0ABU2R0S2</accession>
<evidence type="ECO:0000256" key="1">
    <source>
        <dbReference type="ARBA" id="ARBA00022527"/>
    </source>
</evidence>
<dbReference type="Pfam" id="PF13581">
    <property type="entry name" value="HATPase_c_2"/>
    <property type="match status" value="1"/>
</dbReference>
<keyword evidence="3" id="KW-0547">Nucleotide-binding</keyword>
<protein>
    <submittedName>
        <fullName evidence="3">ATP-binding protein</fullName>
    </submittedName>
</protein>
<evidence type="ECO:0000313" key="3">
    <source>
        <dbReference type="EMBL" id="MDT0410307.1"/>
    </source>
</evidence>
<comment type="caution">
    <text evidence="3">The sequence shown here is derived from an EMBL/GenBank/DDBJ whole genome shotgun (WGS) entry which is preliminary data.</text>
</comment>
<dbReference type="SUPFAM" id="SSF55874">
    <property type="entry name" value="ATPase domain of HSP90 chaperone/DNA topoisomerase II/histidine kinase"/>
    <property type="match status" value="1"/>
</dbReference>
<keyword evidence="1" id="KW-0418">Kinase</keyword>
<dbReference type="GO" id="GO:0005524">
    <property type="term" value="F:ATP binding"/>
    <property type="evidence" value="ECO:0007669"/>
    <property type="project" value="UniProtKB-KW"/>
</dbReference>
<keyword evidence="3" id="KW-0067">ATP-binding</keyword>
<name>A0ABU2R0S2_9ACTN</name>
<dbReference type="PANTHER" id="PTHR35526">
    <property type="entry name" value="ANTI-SIGMA-F FACTOR RSBW-RELATED"/>
    <property type="match status" value="1"/>
</dbReference>
<sequence>MLSLDSTELTAADARFLAQTYAATHCPRLDRSAVALVVAELLSNAERHTVGTWRLAIRHSTRLLSIAVHDLGRLSPMPGTSALDGTGHFGLHIIRRLSHHFAVHSDATGKTVTAQWNLALL</sequence>
<organism evidence="3 4">
    <name type="scientific">Streptomyces evansiae</name>
    <dbReference type="NCBI Taxonomy" id="3075535"/>
    <lineage>
        <taxon>Bacteria</taxon>
        <taxon>Bacillati</taxon>
        <taxon>Actinomycetota</taxon>
        <taxon>Actinomycetes</taxon>
        <taxon>Kitasatosporales</taxon>
        <taxon>Streptomycetaceae</taxon>
        <taxon>Streptomyces</taxon>
    </lineage>
</organism>
<dbReference type="InterPro" id="IPR003594">
    <property type="entry name" value="HATPase_dom"/>
</dbReference>
<reference evidence="4" key="1">
    <citation type="submission" date="2023-07" db="EMBL/GenBank/DDBJ databases">
        <title>30 novel species of actinomycetes from the DSMZ collection.</title>
        <authorList>
            <person name="Nouioui I."/>
        </authorList>
    </citation>
    <scope>NUCLEOTIDE SEQUENCE [LARGE SCALE GENOMIC DNA]</scope>
    <source>
        <strain evidence="4">DSM 41979</strain>
    </source>
</reference>
<evidence type="ECO:0000259" key="2">
    <source>
        <dbReference type="Pfam" id="PF13581"/>
    </source>
</evidence>
<dbReference type="EMBL" id="JAVRET010000029">
    <property type="protein sequence ID" value="MDT0410307.1"/>
    <property type="molecule type" value="Genomic_DNA"/>
</dbReference>
<keyword evidence="1" id="KW-0723">Serine/threonine-protein kinase</keyword>
<dbReference type="PANTHER" id="PTHR35526:SF3">
    <property type="entry name" value="ANTI-SIGMA-F FACTOR RSBW"/>
    <property type="match status" value="1"/>
</dbReference>
<dbReference type="CDD" id="cd16936">
    <property type="entry name" value="HATPase_RsbW-like"/>
    <property type="match status" value="1"/>
</dbReference>
<dbReference type="Gene3D" id="3.30.565.10">
    <property type="entry name" value="Histidine kinase-like ATPase, C-terminal domain"/>
    <property type="match status" value="1"/>
</dbReference>
<keyword evidence="1" id="KW-0808">Transferase</keyword>
<proteinExistence type="predicted"/>
<evidence type="ECO:0000313" key="4">
    <source>
        <dbReference type="Proteomes" id="UP001183610"/>
    </source>
</evidence>
<dbReference type="InterPro" id="IPR050267">
    <property type="entry name" value="Anti-sigma-factor_SerPK"/>
</dbReference>
<dbReference type="Proteomes" id="UP001183610">
    <property type="component" value="Unassembled WGS sequence"/>
</dbReference>
<feature type="domain" description="Histidine kinase/HSP90-like ATPase" evidence="2">
    <location>
        <begin position="14"/>
        <end position="116"/>
    </location>
</feature>